<dbReference type="OrthoDB" id="434019at2759"/>
<feature type="region of interest" description="Disordered" evidence="2">
    <location>
        <begin position="1"/>
        <end position="74"/>
    </location>
</feature>
<feature type="compositionally biased region" description="Basic and acidic residues" evidence="2">
    <location>
        <begin position="14"/>
        <end position="23"/>
    </location>
</feature>
<sequence>MSTDAASPPVRSAKRPESGRHVAVEIPMPAARRPDSSRRGKRGSPSRQRKDPVNIVHGSNEPAPIAGSVLSGPGQFRNYGADARYTESDPLRQSDPKHVSSVPYALGPASNTSSFRTLDIAKANEQRHNWTKIDTFLTPAGHSDYDSFGRSPRRTSPSRHEASARSIAAEEMWTDLSAKLDQLRVHINQDTQNLLEPLQKELDSEISKTKEMVQTVRSDNLKAFEEIRRLRSMEQHKHMLQAYPAPVEKDVLEAEFKRTNDSIQALSDAVSQISEEISSIKAGESLNRLPSRTPSGRRMQFNSEKTLNRSDLEDMFQSFRDIISDIDFSSLLEGIQEIIPADAFKQAIARLEAQISEMGNDMRKIQGEVQDRRAEVDFTPVLEAIASNDVHAPTERMLICLEDLKGQIAKELETLPPAVWAQQPEIDFSPVLECIRENRVTVDLSPVLQAVSELTLQEDMSQQFAAILEEIDRKQGQIDFSEVLQALQTTKMRVDFTTVLSSIEDAAETTCQTIKEGLQTSLQQFAESDTRILELLQDQSQDVLQTGLTVLKDQTARLSQQLSILTQTVTEEKEAKVDFSPVFEAIAENKVHVDFTDVIAAIKKHNDRTELTEDIKSLIKNVQEMKVQVDFTPVLRGLRDTKVDIVFEVLNAIRDQRTDVGELKDYLVNHSGEVAATFQNLQDALHSESKEALASTVLEGMQSIDIKINLSEILEGQAAQKLHLEGSLADLQARLDADIKLSLDEVRDFLRSLQQNQLQHAADFENMASAIKSLQEKPQPDFSIILRAVQEKQFTFDDTALRHALEDQAIGQEQMHEELKETVSSWHRHAEALKMVIRERVDTVLKAVSAGAEASDMASLRSGVSQVLDALKHHITKEDLEEQHSALLRSIEALQIHQMESQSSRMLTTDLERRMSDTMEALQEQKDTDRTAVHTVIKEQMHKLKHDFLSKFQVMWDSQEKDRTSSAKLLEEQMQLLKVDLTGEVSAHLRDVQKLHNDFIPQLQDSQANFLARLKDVQVQADHSEVLQAIKDQKLESCFTQVLNAIQRQPGVDLTPVLNSLRETQEITQGLGYSLRSWRAELAASPGGESNDHNSEHRPQAMSWESHEVVSDMLSDKLGHQTGAIQQLLQDFLQRLDFSAVILAIREQLSETKVAMSEQGGQVTSKLKSMQQQLQQLELGLASRGQRSAVEDTDITQILAAVREGGRTAGPPILDLTEVLDAVKAIPGQVDLSYEFSAVLTAIQDKQSDVDLPTMRSLVNDSKQDILLQLEDMRSLIRAQAPLDVSRSPSRRLTANPANELRKVGQPEGDLSAILTAIKDQKVSIDFSVAQVLNNIQQKQQEAVDRIDKTEKQLDDLKEALQKLNGQELRPRSAAPNASPCSPRCGRFHAQQWLQLPGTGGRVLGHINVL</sequence>
<keyword evidence="4" id="KW-1185">Reference proteome</keyword>
<gene>
    <name evidence="3" type="ORF">SPIL2461_LOCUS6357</name>
</gene>
<proteinExistence type="predicted"/>
<comment type="caution">
    <text evidence="3">The sequence shown here is derived from an EMBL/GenBank/DDBJ whole genome shotgun (WGS) entry which is preliminary data.</text>
</comment>
<evidence type="ECO:0000256" key="1">
    <source>
        <dbReference type="SAM" id="Coils"/>
    </source>
</evidence>
<evidence type="ECO:0000313" key="3">
    <source>
        <dbReference type="EMBL" id="CAE7283272.1"/>
    </source>
</evidence>
<evidence type="ECO:0000256" key="2">
    <source>
        <dbReference type="SAM" id="MobiDB-lite"/>
    </source>
</evidence>
<name>A0A812MWM9_SYMPI</name>
<protein>
    <submittedName>
        <fullName evidence="3">Uncharacterized protein</fullName>
    </submittedName>
</protein>
<organism evidence="3 4">
    <name type="scientific">Symbiodinium pilosum</name>
    <name type="common">Dinoflagellate</name>
    <dbReference type="NCBI Taxonomy" id="2952"/>
    <lineage>
        <taxon>Eukaryota</taxon>
        <taxon>Sar</taxon>
        <taxon>Alveolata</taxon>
        <taxon>Dinophyceae</taxon>
        <taxon>Suessiales</taxon>
        <taxon>Symbiodiniaceae</taxon>
        <taxon>Symbiodinium</taxon>
    </lineage>
</organism>
<feature type="region of interest" description="Disordered" evidence="2">
    <location>
        <begin position="144"/>
        <end position="165"/>
    </location>
</feature>
<dbReference type="Proteomes" id="UP000649617">
    <property type="component" value="Unassembled WGS sequence"/>
</dbReference>
<accession>A0A812MWM9</accession>
<reference evidence="3" key="1">
    <citation type="submission" date="2021-02" db="EMBL/GenBank/DDBJ databases">
        <authorList>
            <person name="Dougan E. K."/>
            <person name="Rhodes N."/>
            <person name="Thang M."/>
            <person name="Chan C."/>
        </authorList>
    </citation>
    <scope>NUCLEOTIDE SEQUENCE</scope>
</reference>
<dbReference type="EMBL" id="CAJNIZ010009535">
    <property type="protein sequence ID" value="CAE7283272.1"/>
    <property type="molecule type" value="Genomic_DNA"/>
</dbReference>
<keyword evidence="1" id="KW-0175">Coiled coil</keyword>
<feature type="coiled-coil region" evidence="1">
    <location>
        <begin position="341"/>
        <end position="368"/>
    </location>
</feature>
<evidence type="ECO:0000313" key="4">
    <source>
        <dbReference type="Proteomes" id="UP000649617"/>
    </source>
</evidence>
<feature type="coiled-coil region" evidence="1">
    <location>
        <begin position="1333"/>
        <end position="1367"/>
    </location>
</feature>